<evidence type="ECO:0000313" key="5">
    <source>
        <dbReference type="Proteomes" id="UP000002358"/>
    </source>
</evidence>
<feature type="domain" description="CCHC-type" evidence="3">
    <location>
        <begin position="62"/>
        <end position="78"/>
    </location>
</feature>
<dbReference type="InParanoid" id="A0A7M7Q693"/>
<dbReference type="GO" id="GO:0008270">
    <property type="term" value="F:zinc ion binding"/>
    <property type="evidence" value="ECO:0007669"/>
    <property type="project" value="UniProtKB-KW"/>
</dbReference>
<proteinExistence type="predicted"/>
<evidence type="ECO:0000256" key="2">
    <source>
        <dbReference type="SAM" id="MobiDB-lite"/>
    </source>
</evidence>
<evidence type="ECO:0000259" key="3">
    <source>
        <dbReference type="PROSITE" id="PS50158"/>
    </source>
</evidence>
<feature type="compositionally biased region" description="Low complexity" evidence="2">
    <location>
        <begin position="81"/>
        <end position="102"/>
    </location>
</feature>
<sequence>MRYLIRALPPSYSYIGDFIDVIPEDQRTVDYVKSKIKEKNYAKNDSDKKSNVSTFTAKFEGKCYNCGKVGHYKNACTRPPQQSNRGRGAQSSQGQRGHQRGYNRGGNSRGRDRGRGQGQPRGDFSSEQQGNYSSESWTTQKNLMMKKIEIWKIANLKIKEMKY</sequence>
<evidence type="ECO:0000313" key="4">
    <source>
        <dbReference type="EnsemblMetazoa" id="XP_031780992"/>
    </source>
</evidence>
<name>A0A7M7Q693_NASVI</name>
<dbReference type="GeneID" id="116416448"/>
<dbReference type="SUPFAM" id="SSF57756">
    <property type="entry name" value="Retrovirus zinc finger-like domains"/>
    <property type="match status" value="1"/>
</dbReference>
<keyword evidence="1" id="KW-0862">Zinc</keyword>
<reference evidence="4" key="1">
    <citation type="submission" date="2021-01" db="UniProtKB">
        <authorList>
            <consortium name="EnsemblMetazoa"/>
        </authorList>
    </citation>
    <scope>IDENTIFICATION</scope>
</reference>
<feature type="region of interest" description="Disordered" evidence="2">
    <location>
        <begin position="74"/>
        <end position="137"/>
    </location>
</feature>
<dbReference type="KEGG" id="nvi:116416448"/>
<evidence type="ECO:0000256" key="1">
    <source>
        <dbReference type="PROSITE-ProRule" id="PRU00047"/>
    </source>
</evidence>
<feature type="compositionally biased region" description="Polar residues" evidence="2">
    <location>
        <begin position="125"/>
        <end position="137"/>
    </location>
</feature>
<protein>
    <recommendedName>
        <fullName evidence="3">CCHC-type domain-containing protein</fullName>
    </recommendedName>
</protein>
<dbReference type="EnsemblMetazoa" id="XM_031925132">
    <property type="protein sequence ID" value="XP_031780992"/>
    <property type="gene ID" value="LOC116416448"/>
</dbReference>
<dbReference type="Proteomes" id="UP000002358">
    <property type="component" value="Unassembled WGS sequence"/>
</dbReference>
<dbReference type="RefSeq" id="XP_031780992.1">
    <property type="nucleotide sequence ID" value="XM_031925132.1"/>
</dbReference>
<keyword evidence="1" id="KW-0863">Zinc-finger</keyword>
<dbReference type="Pfam" id="PF00098">
    <property type="entry name" value="zf-CCHC"/>
    <property type="match status" value="1"/>
</dbReference>
<dbReference type="InterPro" id="IPR001878">
    <property type="entry name" value="Znf_CCHC"/>
</dbReference>
<organism evidence="4 5">
    <name type="scientific">Nasonia vitripennis</name>
    <name type="common">Parasitic wasp</name>
    <dbReference type="NCBI Taxonomy" id="7425"/>
    <lineage>
        <taxon>Eukaryota</taxon>
        <taxon>Metazoa</taxon>
        <taxon>Ecdysozoa</taxon>
        <taxon>Arthropoda</taxon>
        <taxon>Hexapoda</taxon>
        <taxon>Insecta</taxon>
        <taxon>Pterygota</taxon>
        <taxon>Neoptera</taxon>
        <taxon>Endopterygota</taxon>
        <taxon>Hymenoptera</taxon>
        <taxon>Apocrita</taxon>
        <taxon>Proctotrupomorpha</taxon>
        <taxon>Chalcidoidea</taxon>
        <taxon>Pteromalidae</taxon>
        <taxon>Pteromalinae</taxon>
        <taxon>Nasonia</taxon>
    </lineage>
</organism>
<dbReference type="GO" id="GO:0003676">
    <property type="term" value="F:nucleic acid binding"/>
    <property type="evidence" value="ECO:0007669"/>
    <property type="project" value="InterPro"/>
</dbReference>
<dbReference type="Gene3D" id="4.10.60.10">
    <property type="entry name" value="Zinc finger, CCHC-type"/>
    <property type="match status" value="1"/>
</dbReference>
<dbReference type="SMR" id="A0A7M7Q693"/>
<keyword evidence="1" id="KW-0479">Metal-binding</keyword>
<dbReference type="AlphaFoldDB" id="A0A7M7Q693"/>
<accession>A0A7M7Q693</accession>
<dbReference type="InterPro" id="IPR036875">
    <property type="entry name" value="Znf_CCHC_sf"/>
</dbReference>
<keyword evidence="5" id="KW-1185">Reference proteome</keyword>
<dbReference type="PROSITE" id="PS50158">
    <property type="entry name" value="ZF_CCHC"/>
    <property type="match status" value="1"/>
</dbReference>
<dbReference type="SMART" id="SM00343">
    <property type="entry name" value="ZnF_C2HC"/>
    <property type="match status" value="1"/>
</dbReference>